<evidence type="ECO:0000313" key="10">
    <source>
        <dbReference type="Proteomes" id="UP000051386"/>
    </source>
</evidence>
<evidence type="ECO:0000256" key="1">
    <source>
        <dbReference type="ARBA" id="ARBA00004651"/>
    </source>
</evidence>
<dbReference type="Pfam" id="PF02687">
    <property type="entry name" value="FtsX"/>
    <property type="match status" value="1"/>
</dbReference>
<dbReference type="InterPro" id="IPR003838">
    <property type="entry name" value="ABC3_permease_C"/>
</dbReference>
<evidence type="ECO:0000313" key="9">
    <source>
        <dbReference type="EMBL" id="KRG73603.1"/>
    </source>
</evidence>
<dbReference type="PATRIC" id="fig|517011.3.peg.1788"/>
<evidence type="ECO:0000256" key="2">
    <source>
        <dbReference type="ARBA" id="ARBA00022475"/>
    </source>
</evidence>
<evidence type="ECO:0000259" key="7">
    <source>
        <dbReference type="Pfam" id="PF02687"/>
    </source>
</evidence>
<evidence type="ECO:0000256" key="6">
    <source>
        <dbReference type="SAM" id="Phobius"/>
    </source>
</evidence>
<reference evidence="9 10" key="1">
    <citation type="submission" date="2015-05" db="EMBL/GenBank/DDBJ databases">
        <title>Genome sequencing and analysis of members of genus Stenotrophomonas.</title>
        <authorList>
            <person name="Patil P.P."/>
            <person name="Midha S."/>
            <person name="Patil P.B."/>
        </authorList>
    </citation>
    <scope>NUCLEOTIDE SEQUENCE [LARGE SCALE GENOMIC DNA]</scope>
    <source>
        <strain evidence="9 10">DSM 21508</strain>
    </source>
</reference>
<dbReference type="EMBL" id="LDJK01000043">
    <property type="protein sequence ID" value="KRG73603.1"/>
    <property type="molecule type" value="Genomic_DNA"/>
</dbReference>
<dbReference type="PANTHER" id="PTHR30572">
    <property type="entry name" value="MEMBRANE COMPONENT OF TRANSPORTER-RELATED"/>
    <property type="match status" value="1"/>
</dbReference>
<organism evidence="9 10">
    <name type="scientific">Stenotrophomonas chelatiphaga</name>
    <dbReference type="NCBI Taxonomy" id="517011"/>
    <lineage>
        <taxon>Bacteria</taxon>
        <taxon>Pseudomonadati</taxon>
        <taxon>Pseudomonadota</taxon>
        <taxon>Gammaproteobacteria</taxon>
        <taxon>Lysobacterales</taxon>
        <taxon>Lysobacteraceae</taxon>
        <taxon>Stenotrophomonas</taxon>
    </lineage>
</organism>
<dbReference type="InterPro" id="IPR050250">
    <property type="entry name" value="Macrolide_Exporter_MacB"/>
</dbReference>
<comment type="subcellular location">
    <subcellularLocation>
        <location evidence="1">Cell membrane</location>
        <topology evidence="1">Multi-pass membrane protein</topology>
    </subcellularLocation>
</comment>
<feature type="domain" description="ABC3 transporter permease C-terminal" evidence="7">
    <location>
        <begin position="315"/>
        <end position="424"/>
    </location>
</feature>
<feature type="transmembrane region" description="Helical" evidence="6">
    <location>
        <begin position="309"/>
        <end position="334"/>
    </location>
</feature>
<dbReference type="RefSeq" id="WP_057508581.1">
    <property type="nucleotide sequence ID" value="NZ_LDJK01000043.1"/>
</dbReference>
<keyword evidence="10" id="KW-1185">Reference proteome</keyword>
<protein>
    <submittedName>
        <fullName evidence="9">ABC transporter permease</fullName>
    </submittedName>
</protein>
<dbReference type="Proteomes" id="UP000051386">
    <property type="component" value="Unassembled WGS sequence"/>
</dbReference>
<feature type="transmembrane region" description="Helical" evidence="6">
    <location>
        <begin position="399"/>
        <end position="421"/>
    </location>
</feature>
<keyword evidence="5 6" id="KW-0472">Membrane</keyword>
<dbReference type="AlphaFoldDB" id="A0A0R0D846"/>
<dbReference type="InterPro" id="IPR025857">
    <property type="entry name" value="MacB_PCD"/>
</dbReference>
<dbReference type="GO" id="GO:0005886">
    <property type="term" value="C:plasma membrane"/>
    <property type="evidence" value="ECO:0007669"/>
    <property type="project" value="UniProtKB-SubCell"/>
</dbReference>
<feature type="domain" description="MacB-like periplasmic core" evidence="8">
    <location>
        <begin position="21"/>
        <end position="265"/>
    </location>
</feature>
<proteinExistence type="predicted"/>
<keyword evidence="2" id="KW-1003">Cell membrane</keyword>
<comment type="caution">
    <text evidence="9">The sequence shown here is derived from an EMBL/GenBank/DDBJ whole genome shotgun (WGS) entry which is preliminary data.</text>
</comment>
<name>A0A0R0D846_9GAMM</name>
<accession>A0A0R0D846</accession>
<dbReference type="PANTHER" id="PTHR30572:SF18">
    <property type="entry name" value="ABC-TYPE MACROLIDE FAMILY EXPORT SYSTEM PERMEASE COMPONENT 2"/>
    <property type="match status" value="1"/>
</dbReference>
<dbReference type="GO" id="GO:0022857">
    <property type="term" value="F:transmembrane transporter activity"/>
    <property type="evidence" value="ECO:0007669"/>
    <property type="project" value="TreeGrafter"/>
</dbReference>
<keyword evidence="4 6" id="KW-1133">Transmembrane helix</keyword>
<keyword evidence="3 6" id="KW-0812">Transmembrane</keyword>
<evidence type="ECO:0000256" key="3">
    <source>
        <dbReference type="ARBA" id="ARBA00022692"/>
    </source>
</evidence>
<feature type="transmembrane region" description="Helical" evidence="6">
    <location>
        <begin position="354"/>
        <end position="379"/>
    </location>
</feature>
<gene>
    <name evidence="9" type="ORF">ABB28_10380</name>
</gene>
<dbReference type="Pfam" id="PF12704">
    <property type="entry name" value="MacB_PCD"/>
    <property type="match status" value="1"/>
</dbReference>
<evidence type="ECO:0000256" key="5">
    <source>
        <dbReference type="ARBA" id="ARBA00023136"/>
    </source>
</evidence>
<sequence length="436" mass="47696">MIAYYFSLAYRRLLATKGMSIALMLALGLGVGASMTMLTVVDAMTWDPLPGRSNHLFHPVLDPLPASYPVRAGRDPRMAMAWPDAQALLKLGPASQQVALASGKLLVDSQMGVPRPFHARGQYATASVFEMFGIAMVAGRPWTQGEQERRARVVVLSRSLAARVGLGERQVGNTVRLGGRSFTVIGIAEDWKPGPRFHTDLQQEVFKGSEEFFIPLGLTMDLDLEVTSSLFSWSDAGTGNRLEDPRSSWLQYWVELGDGTQKAAYMRFLEHYVQAQVDVGRFERYVTPRLPSLHEYLNEQQIVPDEVRLQLALCIAFLAVCLLNMSALILARFLGRSHEIAIRRALGARRIDIIGQLLSEAAIIGACGGLIGLLVAQLGTALVRRQPEDYAALVHLHPGLMMATLVLALVSSLVAALPPALRTLSGRVAMQISVAE</sequence>
<evidence type="ECO:0000259" key="8">
    <source>
        <dbReference type="Pfam" id="PF12704"/>
    </source>
</evidence>
<evidence type="ECO:0000256" key="4">
    <source>
        <dbReference type="ARBA" id="ARBA00022989"/>
    </source>
</evidence>